<dbReference type="Pfam" id="PF07729">
    <property type="entry name" value="FCD"/>
    <property type="match status" value="1"/>
</dbReference>
<dbReference type="InterPro" id="IPR036388">
    <property type="entry name" value="WH-like_DNA-bd_sf"/>
</dbReference>
<dbReference type="InterPro" id="IPR000524">
    <property type="entry name" value="Tscrpt_reg_HTH_GntR"/>
</dbReference>
<keyword evidence="2 6" id="KW-0238">DNA-binding</keyword>
<dbReference type="GO" id="GO:0003677">
    <property type="term" value="F:DNA binding"/>
    <property type="evidence" value="ECO:0007669"/>
    <property type="project" value="UniProtKB-KW"/>
</dbReference>
<protein>
    <submittedName>
        <fullName evidence="6">DNA-binding transcriptional regulator, GntR family</fullName>
    </submittedName>
</protein>
<evidence type="ECO:0000313" key="6">
    <source>
        <dbReference type="EMBL" id="SDI08389.1"/>
    </source>
</evidence>
<gene>
    <name evidence="6" type="ORF">SAMN05421804_101649</name>
</gene>
<keyword evidence="4" id="KW-0175">Coiled coil</keyword>
<evidence type="ECO:0000256" key="1">
    <source>
        <dbReference type="ARBA" id="ARBA00023015"/>
    </source>
</evidence>
<dbReference type="Pfam" id="PF00392">
    <property type="entry name" value="GntR"/>
    <property type="match status" value="1"/>
</dbReference>
<dbReference type="Proteomes" id="UP000183255">
    <property type="component" value="Unassembled WGS sequence"/>
</dbReference>
<dbReference type="InterPro" id="IPR036390">
    <property type="entry name" value="WH_DNA-bd_sf"/>
</dbReference>
<reference evidence="6 7" key="1">
    <citation type="submission" date="2016-10" db="EMBL/GenBank/DDBJ databases">
        <authorList>
            <person name="de Groot N.N."/>
        </authorList>
    </citation>
    <scope>NUCLEOTIDE SEQUENCE [LARGE SCALE GENOMIC DNA]</scope>
    <source>
        <strain evidence="6 7">CGMCC 1.5058</strain>
    </source>
</reference>
<dbReference type="PANTHER" id="PTHR43537">
    <property type="entry name" value="TRANSCRIPTIONAL REGULATOR, GNTR FAMILY"/>
    <property type="match status" value="1"/>
</dbReference>
<evidence type="ECO:0000256" key="4">
    <source>
        <dbReference type="SAM" id="Coils"/>
    </source>
</evidence>
<keyword evidence="1" id="KW-0805">Transcription regulation</keyword>
<feature type="coiled-coil region" evidence="4">
    <location>
        <begin position="98"/>
        <end position="125"/>
    </location>
</feature>
<dbReference type="Gene3D" id="1.10.10.10">
    <property type="entry name" value="Winged helix-like DNA-binding domain superfamily/Winged helix DNA-binding domain"/>
    <property type="match status" value="1"/>
</dbReference>
<proteinExistence type="predicted"/>
<dbReference type="AlphaFoldDB" id="A0A1G8HP18"/>
<dbReference type="InterPro" id="IPR011711">
    <property type="entry name" value="GntR_C"/>
</dbReference>
<dbReference type="Gene3D" id="1.20.120.530">
    <property type="entry name" value="GntR ligand-binding domain-like"/>
    <property type="match status" value="1"/>
</dbReference>
<dbReference type="PANTHER" id="PTHR43537:SF5">
    <property type="entry name" value="UXU OPERON TRANSCRIPTIONAL REGULATOR"/>
    <property type="match status" value="1"/>
</dbReference>
<organism evidence="6 7">
    <name type="scientific">Proteiniclasticum ruminis</name>
    <dbReference type="NCBI Taxonomy" id="398199"/>
    <lineage>
        <taxon>Bacteria</taxon>
        <taxon>Bacillati</taxon>
        <taxon>Bacillota</taxon>
        <taxon>Clostridia</taxon>
        <taxon>Eubacteriales</taxon>
        <taxon>Clostridiaceae</taxon>
        <taxon>Proteiniclasticum</taxon>
    </lineage>
</organism>
<evidence type="ECO:0000256" key="2">
    <source>
        <dbReference type="ARBA" id="ARBA00023125"/>
    </source>
</evidence>
<dbReference type="EMBL" id="FNDZ01000001">
    <property type="protein sequence ID" value="SDI08389.1"/>
    <property type="molecule type" value="Genomic_DNA"/>
</dbReference>
<accession>A0A1G8HP18</accession>
<dbReference type="PROSITE" id="PS50949">
    <property type="entry name" value="HTH_GNTR"/>
    <property type="match status" value="1"/>
</dbReference>
<keyword evidence="3" id="KW-0804">Transcription</keyword>
<dbReference type="CDD" id="cd07377">
    <property type="entry name" value="WHTH_GntR"/>
    <property type="match status" value="1"/>
</dbReference>
<dbReference type="SUPFAM" id="SSF48008">
    <property type="entry name" value="GntR ligand-binding domain-like"/>
    <property type="match status" value="1"/>
</dbReference>
<evidence type="ECO:0000313" key="7">
    <source>
        <dbReference type="Proteomes" id="UP000183255"/>
    </source>
</evidence>
<name>A0A1G8HP18_9CLOT</name>
<dbReference type="RefSeq" id="WP_031574021.1">
    <property type="nucleotide sequence ID" value="NZ_FNDZ01000001.1"/>
</dbReference>
<sequence length="223" mass="26315">MRYSSISAEDLLQDLSRRIRVLDLKPGSMISENEMAEYYNVSRSTIRTIFSKLEQMKLVTRLPQIGTFISPFNLELINQIMYIRYLIELDAFEKLIDKGLSEELIQKLENNIKEQEKNIDIQEYENTFRKIDDDFHKLILNSVGLGTLIEVLSDHSIHLQRWRNFEVTACSKINLIVNQHKEIFQTLLDGDFPACKKIVTTHLMSIQKTEFIEEMKLKYPEYF</sequence>
<feature type="domain" description="HTH gntR-type" evidence="5">
    <location>
        <begin position="5"/>
        <end position="72"/>
    </location>
</feature>
<dbReference type="SMART" id="SM00345">
    <property type="entry name" value="HTH_GNTR"/>
    <property type="match status" value="1"/>
</dbReference>
<dbReference type="SUPFAM" id="SSF46785">
    <property type="entry name" value="Winged helix' DNA-binding domain"/>
    <property type="match status" value="1"/>
</dbReference>
<evidence type="ECO:0000259" key="5">
    <source>
        <dbReference type="PROSITE" id="PS50949"/>
    </source>
</evidence>
<dbReference type="GO" id="GO:0003700">
    <property type="term" value="F:DNA-binding transcription factor activity"/>
    <property type="evidence" value="ECO:0007669"/>
    <property type="project" value="InterPro"/>
</dbReference>
<evidence type="ECO:0000256" key="3">
    <source>
        <dbReference type="ARBA" id="ARBA00023163"/>
    </source>
</evidence>
<dbReference type="InterPro" id="IPR008920">
    <property type="entry name" value="TF_FadR/GntR_C"/>
</dbReference>